<sequence length="605" mass="63949">MTVVPFSAWLPDQADLNGQSTGDILNVLCSTGSYLPFPDLEALSSALSAEPLGFFTARSLSGQVTIFAGTTTKLYVLNNTTLAWDHVSKLAANQVVNGTFAADTNWTKDAGWTIAAGVATATTAASGNSISQAQSFTAGTIYKVVFTVSGFSAGGVRPVISGGTSVNGTTRAANGTFTEYLTAVTGNTTFELEAVGTTTLNVDNVTVQALTNYAANDTARWCFEQFGEYVVAVNINDDPQVFELGVSTEFANLAGSPPRASFVKAWGDFLCLMQLATDANRVHWSALNDIEGWTPGTDNSDFQTFPEGGVVQGSSRATNPLIILERAIYLGTFVPGSSIIFSFVKIHDGRGAKSPYSIASRGENTFFADEGSFFQITSDGAIADIGFEKVSRTIFGQLAASDAATMIGAIDPFYSRVYWTMDLTGAGIYGAILVYDWLQTRWSIANQTNVGIFPAATAGYTLEGLDAISTNLDTLTYSLDSKVWQGGAPILAAFGSDFTLGFFNGSNKEAIITTQEKGDLAGGVTLISSVYPVVDSDSCTVAIGSRMKRGAAVAWTSEITPTSSTGRADKLNASRFQRVRVTIPAGTTWHHAQGVDVNAKPSGQR</sequence>
<comment type="caution">
    <text evidence="1">The sequence shown here is derived from an EMBL/GenBank/DDBJ whole genome shotgun (WGS) entry which is preliminary data.</text>
</comment>
<reference evidence="1 2" key="1">
    <citation type="submission" date="2017-08" db="EMBL/GenBank/DDBJ databases">
        <title>Mesorhizobium wenxinae sp. nov., a novel rhizobial species isolated from root nodules of chickpea (Cicer arietinum L.).</title>
        <authorList>
            <person name="Zhang J."/>
        </authorList>
    </citation>
    <scope>NUCLEOTIDE SEQUENCE [LARGE SCALE GENOMIC DNA]</scope>
    <source>
        <strain evidence="2">WYCCWR 10019</strain>
    </source>
</reference>
<evidence type="ECO:0000313" key="1">
    <source>
        <dbReference type="EMBL" id="PAP93991.1"/>
    </source>
</evidence>
<evidence type="ECO:0000313" key="2">
    <source>
        <dbReference type="Proteomes" id="UP000215931"/>
    </source>
</evidence>
<dbReference type="AlphaFoldDB" id="A0A271KDZ1"/>
<name>A0A271KDZ1_9HYPH</name>
<proteinExistence type="predicted"/>
<keyword evidence="2" id="KW-1185">Reference proteome</keyword>
<evidence type="ECO:0008006" key="3">
    <source>
        <dbReference type="Google" id="ProtNLM"/>
    </source>
</evidence>
<gene>
    <name evidence="1" type="ORF">CIT31_16625</name>
</gene>
<accession>A0A271KDZ1</accession>
<dbReference type="RefSeq" id="WP_095519524.1">
    <property type="nucleotide sequence ID" value="NZ_NPKH01000023.1"/>
</dbReference>
<dbReference type="OrthoDB" id="8175892at2"/>
<protein>
    <recommendedName>
        <fullName evidence="3">Ubiquitin-activating enzyme E1 FCCH domain-containing protein</fullName>
    </recommendedName>
</protein>
<organism evidence="1 2">
    <name type="scientific">Mesorhizobium wenxiniae</name>
    <dbReference type="NCBI Taxonomy" id="2014805"/>
    <lineage>
        <taxon>Bacteria</taxon>
        <taxon>Pseudomonadati</taxon>
        <taxon>Pseudomonadota</taxon>
        <taxon>Alphaproteobacteria</taxon>
        <taxon>Hyphomicrobiales</taxon>
        <taxon>Phyllobacteriaceae</taxon>
        <taxon>Mesorhizobium</taxon>
    </lineage>
</organism>
<dbReference type="Proteomes" id="UP000215931">
    <property type="component" value="Unassembled WGS sequence"/>
</dbReference>
<dbReference type="EMBL" id="NPKH01000023">
    <property type="protein sequence ID" value="PAP93991.1"/>
    <property type="molecule type" value="Genomic_DNA"/>
</dbReference>